<keyword evidence="20" id="KW-1185">Reference proteome</keyword>
<dbReference type="Pfam" id="PF03360">
    <property type="entry name" value="Glyco_transf_43"/>
    <property type="match status" value="1"/>
</dbReference>
<reference evidence="19" key="3">
    <citation type="submission" date="2023-05" db="EMBL/GenBank/DDBJ databases">
        <authorList>
            <person name="Smith C.H."/>
        </authorList>
    </citation>
    <scope>NUCLEOTIDE SEQUENCE</scope>
    <source>
        <strain evidence="19">CHS0354</strain>
        <tissue evidence="19">Mantle</tissue>
    </source>
</reference>
<comment type="subcellular location">
    <subcellularLocation>
        <location evidence="18">Golgi apparatus membrane</location>
        <topology evidence="18">Single-pass type II membrane protein</topology>
    </subcellularLocation>
    <subcellularLocation>
        <location evidence="1">Membrane</location>
        <topology evidence="1">Single-pass type II membrane protein</topology>
    </subcellularLocation>
</comment>
<evidence type="ECO:0000256" key="8">
    <source>
        <dbReference type="ARBA" id="ARBA00022989"/>
    </source>
</evidence>
<keyword evidence="10 17" id="KW-0325">Glycoprotein</keyword>
<reference evidence="19" key="1">
    <citation type="journal article" date="2021" name="Genome Biol. Evol.">
        <title>A High-Quality Reference Genome for a Parasitic Bivalve with Doubly Uniparental Inheritance (Bivalvia: Unionida).</title>
        <authorList>
            <person name="Smith C.H."/>
        </authorList>
    </citation>
    <scope>NUCLEOTIDE SEQUENCE</scope>
    <source>
        <strain evidence="19">CHS0354</strain>
    </source>
</reference>
<dbReference type="InterPro" id="IPR029044">
    <property type="entry name" value="Nucleotide-diphossugar_trans"/>
</dbReference>
<evidence type="ECO:0000256" key="1">
    <source>
        <dbReference type="ARBA" id="ARBA00004606"/>
    </source>
</evidence>
<dbReference type="CDD" id="cd00218">
    <property type="entry name" value="GlcAT-I"/>
    <property type="match status" value="1"/>
</dbReference>
<evidence type="ECO:0000256" key="5">
    <source>
        <dbReference type="ARBA" id="ARBA00022692"/>
    </source>
</evidence>
<evidence type="ECO:0000313" key="19">
    <source>
        <dbReference type="EMBL" id="KAK3586246.1"/>
    </source>
</evidence>
<reference evidence="19" key="2">
    <citation type="journal article" date="2021" name="Genome Biol. Evol.">
        <title>Developing a high-quality reference genome for a parasitic bivalve with doubly uniparental inheritance (Bivalvia: Unionida).</title>
        <authorList>
            <person name="Smith C.H."/>
        </authorList>
    </citation>
    <scope>NUCLEOTIDE SEQUENCE</scope>
    <source>
        <strain evidence="19">CHS0354</strain>
        <tissue evidence="19">Mantle</tissue>
    </source>
</reference>
<comment type="caution">
    <text evidence="19">The sequence shown here is derived from an EMBL/GenBank/DDBJ whole genome shotgun (WGS) entry which is preliminary data.</text>
</comment>
<proteinExistence type="inferred from homology"/>
<feature type="binding site" evidence="14">
    <location>
        <begin position="35"/>
        <end position="37"/>
    </location>
    <ligand>
        <name>UDP-alpha-D-glucuronate</name>
        <dbReference type="ChEBI" id="CHEBI:58052"/>
    </ligand>
</feature>
<dbReference type="AlphaFoldDB" id="A0AAE0VQH5"/>
<feature type="binding site" evidence="14">
    <location>
        <begin position="250"/>
        <end position="252"/>
    </location>
    <ligand>
        <name>UDP-alpha-D-glucuronate</name>
        <dbReference type="ChEBI" id="CHEBI:58052"/>
    </ligand>
</feature>
<keyword evidence="6 15" id="KW-0479">Metal-binding</keyword>
<keyword evidence="11 15" id="KW-0464">Manganese</keyword>
<evidence type="ECO:0000256" key="12">
    <source>
        <dbReference type="ARBA" id="ARBA00047979"/>
    </source>
</evidence>
<gene>
    <name evidence="19" type="ORF">CHS0354_001291</name>
</gene>
<evidence type="ECO:0000313" key="20">
    <source>
        <dbReference type="Proteomes" id="UP001195483"/>
    </source>
</evidence>
<evidence type="ECO:0000256" key="6">
    <source>
        <dbReference type="ARBA" id="ARBA00022723"/>
    </source>
</evidence>
<dbReference type="PANTHER" id="PTHR10896:SF65">
    <property type="entry name" value="GALACTOSYLGALACTOSYLXYLOSYLPROTEIN 3-BETA-GLUCURONOSYLTRANSFERASE 3"/>
    <property type="match status" value="1"/>
</dbReference>
<dbReference type="FunFam" id="3.90.550.10:FF:000044">
    <property type="entry name" value="Galactosylgalactosylxylosylprotein 3-beta-glucuronosyltransferase"/>
    <property type="match status" value="1"/>
</dbReference>
<dbReference type="Proteomes" id="UP001195483">
    <property type="component" value="Unassembled WGS sequence"/>
</dbReference>
<evidence type="ECO:0000256" key="3">
    <source>
        <dbReference type="ARBA" id="ARBA00012641"/>
    </source>
</evidence>
<evidence type="ECO:0000256" key="9">
    <source>
        <dbReference type="ARBA" id="ARBA00023136"/>
    </source>
</evidence>
<evidence type="ECO:0000256" key="2">
    <source>
        <dbReference type="ARBA" id="ARBA00007706"/>
    </source>
</evidence>
<dbReference type="GO" id="GO:0015018">
    <property type="term" value="F:galactosylgalactosylxylosylprotein 3-beta-glucuronosyltransferase activity"/>
    <property type="evidence" value="ECO:0007669"/>
    <property type="project" value="UniProtKB-UniRule"/>
</dbReference>
<feature type="site" description="Interaction with galactose moiety of substrate glycoprotein" evidence="16">
    <location>
        <position position="168"/>
    </location>
</feature>
<dbReference type="GO" id="GO:0005975">
    <property type="term" value="P:carbohydrate metabolic process"/>
    <property type="evidence" value="ECO:0007669"/>
    <property type="project" value="TreeGrafter"/>
</dbReference>
<evidence type="ECO:0000256" key="15">
    <source>
        <dbReference type="PIRSR" id="PIRSR605027-3"/>
    </source>
</evidence>
<feature type="binding site" evidence="14">
    <location>
        <begin position="136"/>
        <end position="138"/>
    </location>
    <ligand>
        <name>UDP-alpha-D-glucuronate</name>
        <dbReference type="ChEBI" id="CHEBI:58052"/>
    </ligand>
</feature>
<accession>A0AAE0VQH5</accession>
<feature type="binding site" evidence="14">
    <location>
        <position position="107"/>
    </location>
    <ligand>
        <name>UDP-alpha-D-glucuronate</name>
        <dbReference type="ChEBI" id="CHEBI:58052"/>
    </ligand>
</feature>
<dbReference type="InterPro" id="IPR005027">
    <property type="entry name" value="Glyco_trans_43"/>
</dbReference>
<keyword evidence="7 18" id="KW-0735">Signal-anchor</keyword>
<feature type="binding site" evidence="14">
    <location>
        <position position="66"/>
    </location>
    <ligand>
        <name>UDP-alpha-D-glucuronate</name>
        <dbReference type="ChEBI" id="CHEBI:58052"/>
    </ligand>
</feature>
<evidence type="ECO:0000256" key="11">
    <source>
        <dbReference type="ARBA" id="ARBA00023211"/>
    </source>
</evidence>
<evidence type="ECO:0000256" key="13">
    <source>
        <dbReference type="PIRSR" id="PIRSR605027-1"/>
    </source>
</evidence>
<comment type="pathway">
    <text evidence="18">Protein modification; protein glycosylation.</text>
</comment>
<evidence type="ECO:0000256" key="17">
    <source>
        <dbReference type="PIRSR" id="PIRSR605027-6"/>
    </source>
</evidence>
<dbReference type="SUPFAM" id="SSF53448">
    <property type="entry name" value="Nucleotide-diphospho-sugar transferases"/>
    <property type="match status" value="1"/>
</dbReference>
<name>A0AAE0VQH5_9BIVA</name>
<keyword evidence="18" id="KW-0333">Golgi apparatus</keyword>
<protein>
    <recommendedName>
        <fullName evidence="3 18">Galactosylgalactosylxylosylprotein 3-beta-glucuronosyltransferase</fullName>
        <ecNumber evidence="3 18">2.4.1.135</ecNumber>
    </recommendedName>
</protein>
<keyword evidence="4 18" id="KW-0808">Transferase</keyword>
<evidence type="ECO:0000256" key="18">
    <source>
        <dbReference type="RuleBase" id="RU363127"/>
    </source>
</evidence>
<evidence type="ECO:0000256" key="4">
    <source>
        <dbReference type="ARBA" id="ARBA00022679"/>
    </source>
</evidence>
<evidence type="ECO:0000256" key="7">
    <source>
        <dbReference type="ARBA" id="ARBA00022968"/>
    </source>
</evidence>
<dbReference type="GO" id="GO:0046872">
    <property type="term" value="F:metal ion binding"/>
    <property type="evidence" value="ECO:0007669"/>
    <property type="project" value="UniProtKB-KW"/>
</dbReference>
<feature type="binding site" evidence="15">
    <location>
        <position position="138"/>
    </location>
    <ligand>
        <name>Mn(2+)</name>
        <dbReference type="ChEBI" id="CHEBI:29035"/>
    </ligand>
</feature>
<dbReference type="EC" id="2.4.1.135" evidence="3 18"/>
<evidence type="ECO:0000256" key="14">
    <source>
        <dbReference type="PIRSR" id="PIRSR605027-2"/>
    </source>
</evidence>
<dbReference type="GO" id="GO:0050650">
    <property type="term" value="P:chondroitin sulfate proteoglycan biosynthetic process"/>
    <property type="evidence" value="ECO:0007669"/>
    <property type="project" value="TreeGrafter"/>
</dbReference>
<keyword evidence="5" id="KW-0812">Transmembrane</keyword>
<comment type="cofactor">
    <cofactor evidence="15 18">
        <name>Mn(2+)</name>
        <dbReference type="ChEBI" id="CHEBI:29035"/>
    </cofactor>
</comment>
<evidence type="ECO:0000256" key="16">
    <source>
        <dbReference type="PIRSR" id="PIRSR605027-4"/>
    </source>
</evidence>
<dbReference type="PANTHER" id="PTHR10896">
    <property type="entry name" value="GALACTOSYLGALACTOSYLXYLOSYLPROTEIN 3-BETA-GLUCURONOSYLTRANSFERASE BETA-1,3-GLUCURONYLTRANSFERASE"/>
    <property type="match status" value="1"/>
</dbReference>
<feature type="glycosylation site" description="N-linked (GlcNAc...) asparagine" evidence="17">
    <location>
        <position position="242"/>
    </location>
</feature>
<feature type="active site" description="Proton donor/acceptor" evidence="13">
    <location>
        <position position="222"/>
    </location>
</feature>
<sequence length="274" mass="31704">MHHVRKNSLESDKLEINHKPFYTQKGVPIIFAITPTYYRLEQKAELTRICQTFRLVKYLFWILVEDSLDKTSLVRNLLKNCKIPYAHLNALTPPKFKNIPGNTKFPRGVAQRNEALDWIRTNVNPKETQGVVYFADDDNAYDVRIFEEMRYTNVVSVWPVGLLGHKFESPIVKTGKVVGWIFVWGAHRPFPIDMASFSFNVQLLFLHQEAAFNYTAQQSMQESIILMGLNVTMSDLEPKANNCTEILVWHTRTQRTILGHQPKHPANFSVDLEV</sequence>
<dbReference type="GO" id="GO:0000139">
    <property type="term" value="C:Golgi membrane"/>
    <property type="evidence" value="ECO:0007669"/>
    <property type="project" value="UniProtKB-SubCell"/>
</dbReference>
<dbReference type="Gene3D" id="3.90.550.10">
    <property type="entry name" value="Spore Coat Polysaccharide Biosynthesis Protein SpsA, Chain A"/>
    <property type="match status" value="1"/>
</dbReference>
<keyword evidence="8" id="KW-1133">Transmembrane helix</keyword>
<organism evidence="19 20">
    <name type="scientific">Potamilus streckersoni</name>
    <dbReference type="NCBI Taxonomy" id="2493646"/>
    <lineage>
        <taxon>Eukaryota</taxon>
        <taxon>Metazoa</taxon>
        <taxon>Spiralia</taxon>
        <taxon>Lophotrochozoa</taxon>
        <taxon>Mollusca</taxon>
        <taxon>Bivalvia</taxon>
        <taxon>Autobranchia</taxon>
        <taxon>Heteroconchia</taxon>
        <taxon>Palaeoheterodonta</taxon>
        <taxon>Unionida</taxon>
        <taxon>Unionoidea</taxon>
        <taxon>Unionidae</taxon>
        <taxon>Ambleminae</taxon>
        <taxon>Lampsilini</taxon>
        <taxon>Potamilus</taxon>
    </lineage>
</organism>
<evidence type="ECO:0000256" key="10">
    <source>
        <dbReference type="ARBA" id="ARBA00023180"/>
    </source>
</evidence>
<comment type="catalytic activity">
    <reaction evidence="12 18">
        <text>3-O-(beta-D-galactosyl-(1-&gt;3)-beta-D-galactosyl-(1-&gt;4)-beta-D-xylosyl)-L-seryl-[protein] + UDP-alpha-D-glucuronate = 3-O-(beta-D-GlcA-(1-&gt;3)-beta-D-Gal-(1-&gt;3)-beta-D-Gal-(1-&gt;4)-beta-D-Xyl)-L-seryl-[protein] + UDP + H(+)</text>
        <dbReference type="Rhea" id="RHEA:24168"/>
        <dbReference type="Rhea" id="RHEA-COMP:12571"/>
        <dbReference type="Rhea" id="RHEA-COMP:12573"/>
        <dbReference type="ChEBI" id="CHEBI:15378"/>
        <dbReference type="ChEBI" id="CHEBI:58052"/>
        <dbReference type="ChEBI" id="CHEBI:58223"/>
        <dbReference type="ChEBI" id="CHEBI:132090"/>
        <dbReference type="ChEBI" id="CHEBI:132093"/>
        <dbReference type="EC" id="2.4.1.135"/>
    </reaction>
</comment>
<comment type="similarity">
    <text evidence="2 18">Belongs to the glycosyltransferase 43 family.</text>
</comment>
<feature type="binding site" evidence="14">
    <location>
        <position position="112"/>
    </location>
    <ligand>
        <name>UDP-alpha-D-glucuronate</name>
        <dbReference type="ChEBI" id="CHEBI:58052"/>
    </ligand>
</feature>
<keyword evidence="9" id="KW-0472">Membrane</keyword>
<dbReference type="EMBL" id="JAEAOA010000128">
    <property type="protein sequence ID" value="KAK3586246.1"/>
    <property type="molecule type" value="Genomic_DNA"/>
</dbReference>